<dbReference type="RefSeq" id="WP_285974282.1">
    <property type="nucleotide sequence ID" value="NZ_CP127294.1"/>
</dbReference>
<evidence type="ECO:0000313" key="1">
    <source>
        <dbReference type="EMBL" id="WIX83736.1"/>
    </source>
</evidence>
<dbReference type="AlphaFoldDB" id="A0A9Y2IRA5"/>
<dbReference type="SUPFAM" id="SSF51658">
    <property type="entry name" value="Xylose isomerase-like"/>
    <property type="match status" value="1"/>
</dbReference>
<dbReference type="KEGG" id="acab:QRX50_24735"/>
<proteinExistence type="predicted"/>
<protein>
    <submittedName>
        <fullName evidence="1">Metabolite traffic protein EboE</fullName>
    </submittedName>
</protein>
<dbReference type="InterPro" id="IPR036237">
    <property type="entry name" value="Xyl_isomerase-like_sf"/>
</dbReference>
<name>A0A9Y2IRA5_9PSEU</name>
<keyword evidence="2" id="KW-1185">Reference proteome</keyword>
<sequence length="400" mass="45278">MDLGTRLGHLSYSTLVHPGDTWDEMNASLETYVPEVKRRVSPDAPFGVSLRLSGASADRLAGDGPERDRLKKYLAEGDLYVYTVNAFPHGPFKGRSVMENVYEPDWSTEERVAYTMRVADVLADIAADGVEPTIQTVPLAYRPKVTGEAYVELFTRNVLRVVAHLVALERRTGRRVKLAIEPEPFCYLETIEETVRYFTTRLYSRAAAETLSDLADLPLAEAFGALRRHVGIVFDIGHQAVEFDDIPASLDLLADAGVPVFKLQQAAALWVPEVTDEVVRELERFTRTIYLSQTSELREGTVTRHLNLSDAIAAWRRDPGGAREWRTHFHVPVFLDDLGPFRTTRFALEQALDRHRVQPQSSHLEIETYTWDVLPEHLKSGDITDYVVRELEFVRDRLTA</sequence>
<accession>A0A9Y2IRA5</accession>
<reference evidence="1 2" key="1">
    <citation type="submission" date="2023-06" db="EMBL/GenBank/DDBJ databases">
        <authorList>
            <person name="Oyuntsetseg B."/>
            <person name="Kim S.B."/>
        </authorList>
    </citation>
    <scope>NUCLEOTIDE SEQUENCE [LARGE SCALE GENOMIC DNA]</scope>
    <source>
        <strain evidence="1 2">2-15</strain>
    </source>
</reference>
<dbReference type="Proteomes" id="UP001236014">
    <property type="component" value="Chromosome"/>
</dbReference>
<organism evidence="1 2">
    <name type="scientific">Amycolatopsis carbonis</name>
    <dbReference type="NCBI Taxonomy" id="715471"/>
    <lineage>
        <taxon>Bacteria</taxon>
        <taxon>Bacillati</taxon>
        <taxon>Actinomycetota</taxon>
        <taxon>Actinomycetes</taxon>
        <taxon>Pseudonocardiales</taxon>
        <taxon>Pseudonocardiaceae</taxon>
        <taxon>Amycolatopsis</taxon>
    </lineage>
</organism>
<dbReference type="EMBL" id="CP127294">
    <property type="protein sequence ID" value="WIX83736.1"/>
    <property type="molecule type" value="Genomic_DNA"/>
</dbReference>
<evidence type="ECO:0000313" key="2">
    <source>
        <dbReference type="Proteomes" id="UP001236014"/>
    </source>
</evidence>
<dbReference type="Gene3D" id="3.20.20.150">
    <property type="entry name" value="Divalent-metal-dependent TIM barrel enzymes"/>
    <property type="match status" value="1"/>
</dbReference>
<dbReference type="NCBIfam" id="NF035939">
    <property type="entry name" value="TIM_EboE"/>
    <property type="match status" value="1"/>
</dbReference>
<gene>
    <name evidence="1" type="primary">eboE</name>
    <name evidence="1" type="ORF">QRX50_24735</name>
</gene>